<dbReference type="PROSITE" id="PS51635">
    <property type="entry name" value="PNPLA"/>
    <property type="match status" value="1"/>
</dbReference>
<feature type="repeat" description="ANK" evidence="7">
    <location>
        <begin position="234"/>
        <end position="260"/>
    </location>
</feature>
<evidence type="ECO:0000313" key="12">
    <source>
        <dbReference type="WBParaSite" id="SMRG1_15220.1"/>
    </source>
</evidence>
<feature type="active site" description="Nucleophile" evidence="8">
    <location>
        <position position="775"/>
    </location>
</feature>
<dbReference type="SUPFAM" id="SSF52151">
    <property type="entry name" value="FabD/lysophospholipase-like"/>
    <property type="match status" value="1"/>
</dbReference>
<accession>A0AA84Z6N8</accession>
<dbReference type="Pfam" id="PF12796">
    <property type="entry name" value="Ank_2"/>
    <property type="match status" value="1"/>
</dbReference>
<dbReference type="EC" id="3.1.1.4" evidence="1"/>
<evidence type="ECO:0000256" key="3">
    <source>
        <dbReference type="ARBA" id="ARBA00022801"/>
    </source>
</evidence>
<proteinExistence type="predicted"/>
<evidence type="ECO:0000256" key="4">
    <source>
        <dbReference type="ARBA" id="ARBA00023043"/>
    </source>
</evidence>
<keyword evidence="3 8" id="KW-0378">Hydrolase</keyword>
<dbReference type="PROSITE" id="PS50088">
    <property type="entry name" value="ANK_REPEAT"/>
    <property type="match status" value="3"/>
</dbReference>
<sequence>MTSFGKYVSNFVKTAVSSISPNKVTPYTLSQYESEYENCEQLLQQKSIYYFYKVANHFDMVYLPGSVGIPVNGETVYAYSLFRFQGEQEAGVAVFLRYIEVLDPLHLACMNMNLSIDRTYLEKITAHCRNQCGWSAAHVAAAMSWREVFLSESVKGLLNEYDPLSGLTPLRVAIKENDEETVQSLVTMDNIKATEKDEDGNTVLHLVLGDTSVKILSLLLDNLQSLDVNALNNKGESPLHIACRNNSMECIEKLLKAGGNPMIGEFESFPIHIAVNNDSLECVNLLYTYCPNCINLPDLINHNTPIHLVRNPKIFERLCELGANLDARNDLGLTILHMKVRDNNFEDVLALLIRGADPNLRNASGATPLHYAMTYNASIHIIRALLAFEADPYVLNSNQHSCRHLLCCNAESYVPSPDRDLALYTLDALGISRCPPGTVDCTEGCMDLECAEKRNLSVFNGTPPEVVPHLADITRESIEEILLCTTSVDYNPLHQTSQMTQSQTMLNNDLSNGMIPRPYNSHSENHDVIQSNIKQRYSQQFSHTPKLHRRIVSLPNDNSVQLVSQSLSDGSVHLASFSVPSDSESELTSNSHSTEQLSYTKFTNVTNNSQQSSDNTNPRKVHLPVEATCNFRPTKCNCDPSAFVKRNGIPMDSGTSSIITTTNCATASTFDTIPANTNIADISRNKGDDLDKFTNHNQLSDLNTDDDDHNHCNFTGNQHGVKKSKKWKVGPNGLRVLSLDGGGMRGLVIVQLLRALEIASGKKITELFDWIIGTSTGAAISLFLVSGKCLHCCRTLLFRFKNLVFCGKRPYPPEPLEMLMRDEFGDNTVMTDLKTVRVAVTTLVSDRCPPILHMFRNYKSPRTRIQQILETRQSGLKSSVYQRTNRRNSGLTHRQSTSALELDRENQSTKSSTLSTSQSILNFFSNAQGLLIGSETSTNLSTSDTELNNPFEQLPKDNEHPIWKAARASSAAPTYFRPCGRFLDGGLISNNPTLDILTEIQELQLLQRLKNKPITPIAVVVSLGTGRLPVMPVETVDVFRPQNIMETYRSVRGFGFLGRILVEIATMSDGRVVDRASAWCGSLAVPFFRLNPPLSTDISLDSTDSKELLLMIVETQTYLRRVYERIELLASLLQ</sequence>
<dbReference type="Pfam" id="PF13857">
    <property type="entry name" value="Ank_5"/>
    <property type="match status" value="1"/>
</dbReference>
<dbReference type="Gene3D" id="1.25.40.20">
    <property type="entry name" value="Ankyrin repeat-containing domain"/>
    <property type="match status" value="1"/>
</dbReference>
<organism evidence="11 13">
    <name type="scientific">Schistosoma margrebowiei</name>
    <dbReference type="NCBI Taxonomy" id="48269"/>
    <lineage>
        <taxon>Eukaryota</taxon>
        <taxon>Metazoa</taxon>
        <taxon>Spiralia</taxon>
        <taxon>Lophotrochozoa</taxon>
        <taxon>Platyhelminthes</taxon>
        <taxon>Trematoda</taxon>
        <taxon>Digenea</taxon>
        <taxon>Strigeidida</taxon>
        <taxon>Schistosomatoidea</taxon>
        <taxon>Schistosomatidae</taxon>
        <taxon>Schistosoma</taxon>
    </lineage>
</organism>
<evidence type="ECO:0000256" key="2">
    <source>
        <dbReference type="ARBA" id="ARBA00022737"/>
    </source>
</evidence>
<dbReference type="InterPro" id="IPR002641">
    <property type="entry name" value="PNPLA_dom"/>
</dbReference>
<keyword evidence="4 7" id="KW-0040">ANK repeat</keyword>
<dbReference type="WBParaSite" id="SMRG1_15220.1">
    <property type="protein sequence ID" value="SMRG1_15220.1"/>
    <property type="gene ID" value="SMRG1_15220"/>
</dbReference>
<dbReference type="InterPro" id="IPR002110">
    <property type="entry name" value="Ankyrin_rpt"/>
</dbReference>
<dbReference type="SMART" id="SM00248">
    <property type="entry name" value="ANK"/>
    <property type="match status" value="7"/>
</dbReference>
<dbReference type="AlphaFoldDB" id="A0AA84Z6N8"/>
<dbReference type="InterPro" id="IPR047148">
    <property type="entry name" value="PLPL9"/>
</dbReference>
<feature type="active site" description="Proton acceptor" evidence="8">
    <location>
        <position position="984"/>
    </location>
</feature>
<feature type="short sequence motif" description="GXSXG" evidence="8">
    <location>
        <begin position="773"/>
        <end position="777"/>
    </location>
</feature>
<protein>
    <recommendedName>
        <fullName evidence="1">phospholipase A2</fullName>
        <ecNumber evidence="1">3.1.1.4</ecNumber>
    </recommendedName>
</protein>
<dbReference type="PROSITE" id="PS50297">
    <property type="entry name" value="ANK_REP_REGION"/>
    <property type="match status" value="3"/>
</dbReference>
<comment type="catalytic activity">
    <reaction evidence="6">
        <text>a 1,2-diacyl-sn-glycero-3-phosphocholine + H2O = a 1-acyl-sn-glycero-3-phosphocholine + a fatty acid + H(+)</text>
        <dbReference type="Rhea" id="RHEA:15801"/>
        <dbReference type="ChEBI" id="CHEBI:15377"/>
        <dbReference type="ChEBI" id="CHEBI:15378"/>
        <dbReference type="ChEBI" id="CHEBI:28868"/>
        <dbReference type="ChEBI" id="CHEBI:57643"/>
        <dbReference type="ChEBI" id="CHEBI:58168"/>
        <dbReference type="EC" id="3.1.1.4"/>
    </reaction>
    <physiologicalReaction direction="left-to-right" evidence="6">
        <dbReference type="Rhea" id="RHEA:15802"/>
    </physiologicalReaction>
</comment>
<evidence type="ECO:0000313" key="13">
    <source>
        <dbReference type="WBParaSite" id="SMRG1_15220.4"/>
    </source>
</evidence>
<keyword evidence="5 8" id="KW-0443">Lipid metabolism</keyword>
<dbReference type="GO" id="GO:0052816">
    <property type="term" value="F:long-chain fatty acyl-CoA hydrolase activity"/>
    <property type="evidence" value="ECO:0007669"/>
    <property type="project" value="TreeGrafter"/>
</dbReference>
<evidence type="ECO:0000256" key="7">
    <source>
        <dbReference type="PROSITE-ProRule" id="PRU00023"/>
    </source>
</evidence>
<dbReference type="InterPro" id="IPR016035">
    <property type="entry name" value="Acyl_Trfase/lysoPLipase"/>
</dbReference>
<name>A0AA84Z6N8_9TREM</name>
<feature type="short sequence motif" description="GXGXXG" evidence="8">
    <location>
        <begin position="741"/>
        <end position="746"/>
    </location>
</feature>
<keyword evidence="8" id="KW-0442">Lipid degradation</keyword>
<dbReference type="GO" id="GO:0016042">
    <property type="term" value="P:lipid catabolic process"/>
    <property type="evidence" value="ECO:0007669"/>
    <property type="project" value="UniProtKB-UniRule"/>
</dbReference>
<dbReference type="Proteomes" id="UP000050790">
    <property type="component" value="Unassembled WGS sequence"/>
</dbReference>
<dbReference type="Gene3D" id="3.40.1090.10">
    <property type="entry name" value="Cytosolic phospholipase A2 catalytic domain"/>
    <property type="match status" value="1"/>
</dbReference>
<feature type="compositionally biased region" description="Polar residues" evidence="9">
    <location>
        <begin position="876"/>
        <end position="899"/>
    </location>
</feature>
<dbReference type="GO" id="GO:0047499">
    <property type="term" value="F:calcium-independent phospholipase A2 activity"/>
    <property type="evidence" value="ECO:0007669"/>
    <property type="project" value="InterPro"/>
</dbReference>
<keyword evidence="2" id="KW-0677">Repeat</keyword>
<evidence type="ECO:0000256" key="9">
    <source>
        <dbReference type="SAM" id="MobiDB-lite"/>
    </source>
</evidence>
<dbReference type="SUPFAM" id="SSF48403">
    <property type="entry name" value="Ankyrin repeat"/>
    <property type="match status" value="1"/>
</dbReference>
<feature type="repeat" description="ANK" evidence="7">
    <location>
        <begin position="364"/>
        <end position="397"/>
    </location>
</feature>
<dbReference type="PANTHER" id="PTHR24139">
    <property type="entry name" value="CALCIUM-INDEPENDENT PHOSPHOLIPASE A2"/>
    <property type="match status" value="1"/>
</dbReference>
<dbReference type="Pfam" id="PF01734">
    <property type="entry name" value="Patatin"/>
    <property type="match status" value="1"/>
</dbReference>
<dbReference type="WBParaSite" id="SMRG1_15220.5">
    <property type="protein sequence ID" value="SMRG1_15220.5"/>
    <property type="gene ID" value="SMRG1_15220"/>
</dbReference>
<evidence type="ECO:0000256" key="8">
    <source>
        <dbReference type="PROSITE-ProRule" id="PRU01161"/>
    </source>
</evidence>
<dbReference type="WBParaSite" id="SMRG1_15220.4">
    <property type="protein sequence ID" value="SMRG1_15220.4"/>
    <property type="gene ID" value="SMRG1_15220"/>
</dbReference>
<evidence type="ECO:0000313" key="11">
    <source>
        <dbReference type="Proteomes" id="UP000050790"/>
    </source>
</evidence>
<feature type="region of interest" description="Disordered" evidence="9">
    <location>
        <begin position="876"/>
        <end position="911"/>
    </location>
</feature>
<evidence type="ECO:0000256" key="1">
    <source>
        <dbReference type="ARBA" id="ARBA00013278"/>
    </source>
</evidence>
<dbReference type="GO" id="GO:0005739">
    <property type="term" value="C:mitochondrion"/>
    <property type="evidence" value="ECO:0007669"/>
    <property type="project" value="TreeGrafter"/>
</dbReference>
<dbReference type="GO" id="GO:2000304">
    <property type="term" value="P:positive regulation of ceramide biosynthetic process"/>
    <property type="evidence" value="ECO:0007669"/>
    <property type="project" value="TreeGrafter"/>
</dbReference>
<feature type="repeat" description="ANK" evidence="7">
    <location>
        <begin position="331"/>
        <end position="363"/>
    </location>
</feature>
<evidence type="ECO:0000256" key="5">
    <source>
        <dbReference type="ARBA" id="ARBA00023098"/>
    </source>
</evidence>
<reference evidence="12 13" key="1">
    <citation type="submission" date="2023-11" db="UniProtKB">
        <authorList>
            <consortium name="WormBaseParasite"/>
        </authorList>
    </citation>
    <scope>IDENTIFICATION</scope>
</reference>
<feature type="domain" description="PNPLA" evidence="10">
    <location>
        <begin position="737"/>
        <end position="997"/>
    </location>
</feature>
<dbReference type="PANTHER" id="PTHR24139:SF34">
    <property type="entry name" value="85_88 KDA CALCIUM-INDEPENDENT PHOSPHOLIPASE A2"/>
    <property type="match status" value="1"/>
</dbReference>
<feature type="short sequence motif" description="DGA/G" evidence="8">
    <location>
        <begin position="984"/>
        <end position="986"/>
    </location>
</feature>
<evidence type="ECO:0000259" key="10">
    <source>
        <dbReference type="PROSITE" id="PS51635"/>
    </source>
</evidence>
<evidence type="ECO:0000256" key="6">
    <source>
        <dbReference type="ARBA" id="ARBA00023422"/>
    </source>
</evidence>
<dbReference type="InterPro" id="IPR036770">
    <property type="entry name" value="Ankyrin_rpt-contain_sf"/>
</dbReference>